<comment type="caution">
    <text evidence="3">The sequence shown here is derived from an EMBL/GenBank/DDBJ whole genome shotgun (WGS) entry which is preliminary data.</text>
</comment>
<gene>
    <name evidence="3" type="ORF">CVLEPA_LOCUS5246</name>
</gene>
<name>A0ABP0F7L3_CLALP</name>
<feature type="compositionally biased region" description="Polar residues" evidence="2">
    <location>
        <begin position="67"/>
        <end position="81"/>
    </location>
</feature>
<feature type="compositionally biased region" description="Polar residues" evidence="2">
    <location>
        <begin position="944"/>
        <end position="964"/>
    </location>
</feature>
<keyword evidence="4" id="KW-1185">Reference proteome</keyword>
<organism evidence="3 4">
    <name type="scientific">Clavelina lepadiformis</name>
    <name type="common">Light-bulb sea squirt</name>
    <name type="synonym">Ascidia lepadiformis</name>
    <dbReference type="NCBI Taxonomy" id="159417"/>
    <lineage>
        <taxon>Eukaryota</taxon>
        <taxon>Metazoa</taxon>
        <taxon>Chordata</taxon>
        <taxon>Tunicata</taxon>
        <taxon>Ascidiacea</taxon>
        <taxon>Aplousobranchia</taxon>
        <taxon>Clavelinidae</taxon>
        <taxon>Clavelina</taxon>
    </lineage>
</organism>
<feature type="compositionally biased region" description="Polar residues" evidence="2">
    <location>
        <begin position="757"/>
        <end position="786"/>
    </location>
</feature>
<feature type="region of interest" description="Disordered" evidence="2">
    <location>
        <begin position="923"/>
        <end position="988"/>
    </location>
</feature>
<feature type="compositionally biased region" description="Basic residues" evidence="2">
    <location>
        <begin position="393"/>
        <end position="403"/>
    </location>
</feature>
<feature type="compositionally biased region" description="Polar residues" evidence="2">
    <location>
        <begin position="103"/>
        <end position="117"/>
    </location>
</feature>
<evidence type="ECO:0000256" key="2">
    <source>
        <dbReference type="SAM" id="MobiDB-lite"/>
    </source>
</evidence>
<proteinExistence type="predicted"/>
<keyword evidence="1" id="KW-0175">Coiled coil</keyword>
<feature type="compositionally biased region" description="Basic and acidic residues" evidence="2">
    <location>
        <begin position="463"/>
        <end position="473"/>
    </location>
</feature>
<reference evidence="3 4" key="1">
    <citation type="submission" date="2024-02" db="EMBL/GenBank/DDBJ databases">
        <authorList>
            <person name="Daric V."/>
            <person name="Darras S."/>
        </authorList>
    </citation>
    <scope>NUCLEOTIDE SEQUENCE [LARGE SCALE GENOMIC DNA]</scope>
</reference>
<feature type="region of interest" description="Disordered" evidence="2">
    <location>
        <begin position="67"/>
        <end position="118"/>
    </location>
</feature>
<evidence type="ECO:0000313" key="4">
    <source>
        <dbReference type="Proteomes" id="UP001642483"/>
    </source>
</evidence>
<feature type="compositionally biased region" description="Basic and acidic residues" evidence="2">
    <location>
        <begin position="86"/>
        <end position="102"/>
    </location>
</feature>
<protein>
    <submittedName>
        <fullName evidence="3">Uncharacterized protein</fullName>
    </submittedName>
</protein>
<dbReference type="Proteomes" id="UP001642483">
    <property type="component" value="Unassembled WGS sequence"/>
</dbReference>
<feature type="compositionally biased region" description="Polar residues" evidence="2">
    <location>
        <begin position="501"/>
        <end position="512"/>
    </location>
</feature>
<feature type="coiled-coil region" evidence="1">
    <location>
        <begin position="627"/>
        <end position="664"/>
    </location>
</feature>
<feature type="region of interest" description="Disordered" evidence="2">
    <location>
        <begin position="491"/>
        <end position="512"/>
    </location>
</feature>
<feature type="region of interest" description="Disordered" evidence="2">
    <location>
        <begin position="1077"/>
        <end position="1116"/>
    </location>
</feature>
<evidence type="ECO:0000313" key="3">
    <source>
        <dbReference type="EMBL" id="CAK8675700.1"/>
    </source>
</evidence>
<feature type="region of interest" description="Disordered" evidence="2">
    <location>
        <begin position="451"/>
        <end position="477"/>
    </location>
</feature>
<sequence>MVGVTRCSAVATSKTRSSRMPEFANGGRISVANSTIKSSAIKPSLSGIPRLGAGQGIRKMVLNGGVTKSKNRLTSKSNALSLSAREPPRRPRDKLHLNKDTKSTQQTSGFTQKSSTGPIFKEIVPLPKKNRNAERAALSNLSNSPRIKAAHAKPCAAVNKEFVVSLSRAKPCKADVKKVEERETVSGDEKSIYEGGELSDFDFKADPDALESILNNEGITQALMQKKIAGVEQSQKGEPKANTLLLPDGRPSLCRRVPIKLSATSEHRMSMGGPKRVLSGKKVTSRMSCAGQKKSFIKPLTGSFRHSLYSVVQGRYTQHNDNKTLQGRQSFLSDFSKRCPKKELEVNNMNHTASNVPPVSPAVQRILKQRDEARISASPAFRVPKPKTPTPRRVPKKGNKRGVKWADENSPCIRKNLAAHFLQDSPANKSPERPILIKTPVSILKSRKHCKRNSLTPPMKKKDKFELTKKENKDSEDDVVIEVVSPQVINDKQSEPDNVKTKAQTQSDVESLNPATQQNAVEVNQVLKILNRHVSSVKRRSVQTELSKVMQNIATSLNLPSLKYDVIDEEDEVANDSTQIKIEKNKIGAVQEKTSPTRNAIPLAMNVTPESIQDIRENGDEEENKSLDEIALETERINKELEFLKLQKEKLNAFQEQVKNHSRESMYRRANATKSVAAVSKAVLSEKLPVQCSSVKSLQPKGTNSNELCNNSWEEILKSEMDSSPKIELSEKNLHSKVDDTAGRVMQMKALHISPPANANQQRTENNSSKSITNQDVNQLPNSTEPSLDYPDKVTGAVNDNAFNIINEAMDKYANLFNNARQHLTSSSNKKLQEGPVLAKSNTFAEASMNNILPKSNKAAEHYSLPSTTPNVKYFSQTKLLFSTSSPNDCSTSNSSSSSSLFGRSSKLDTSAVTKIESHMNFKTFSSSNSPGSNNDNIPFTKAPANQSGTTAHSNHLTSKQNFSEKSEGEDDKENNIQNRQDSKIKDPCALNTDEVFAPTPLYPLPPQTPAAFRALRLRSQTSKTRPSPFKENPRAHIKEQFAQALLDEEVSLLTCRVVRPSTLLLPKPLQDPVAKSLSGGDATHFVPILKTPSSTPKHARRSSFGGSAFSKFLRS</sequence>
<feature type="region of interest" description="Disordered" evidence="2">
    <location>
        <begin position="753"/>
        <end position="793"/>
    </location>
</feature>
<evidence type="ECO:0000256" key="1">
    <source>
        <dbReference type="SAM" id="Coils"/>
    </source>
</evidence>
<feature type="compositionally biased region" description="Low complexity" evidence="2">
    <location>
        <begin position="926"/>
        <end position="937"/>
    </location>
</feature>
<dbReference type="EMBL" id="CAWYQH010000024">
    <property type="protein sequence ID" value="CAK8675700.1"/>
    <property type="molecule type" value="Genomic_DNA"/>
</dbReference>
<feature type="region of interest" description="Disordered" evidence="2">
    <location>
        <begin position="381"/>
        <end position="404"/>
    </location>
</feature>
<accession>A0ABP0F7L3</accession>
<feature type="region of interest" description="Disordered" evidence="2">
    <location>
        <begin position="1"/>
        <end position="22"/>
    </location>
</feature>